<evidence type="ECO:0008006" key="3">
    <source>
        <dbReference type="Google" id="ProtNLM"/>
    </source>
</evidence>
<dbReference type="RefSeq" id="WP_046086171.1">
    <property type="nucleotide sequence ID" value="NZ_LAKD02000030.1"/>
</dbReference>
<dbReference type="SUPFAM" id="SSF52402">
    <property type="entry name" value="Adenine nucleotide alpha hydrolases-like"/>
    <property type="match status" value="1"/>
</dbReference>
<organism evidence="1 2">
    <name type="scientific">Streptomyces antioxidans</name>
    <dbReference type="NCBI Taxonomy" id="1507734"/>
    <lineage>
        <taxon>Bacteria</taxon>
        <taxon>Bacillati</taxon>
        <taxon>Actinomycetota</taxon>
        <taxon>Actinomycetes</taxon>
        <taxon>Kitasatosporales</taxon>
        <taxon>Streptomycetaceae</taxon>
        <taxon>Streptomyces</taxon>
    </lineage>
</organism>
<dbReference type="Pfam" id="PF06508">
    <property type="entry name" value="QueC"/>
    <property type="match status" value="1"/>
</dbReference>
<evidence type="ECO:0000313" key="2">
    <source>
        <dbReference type="Proteomes" id="UP000033615"/>
    </source>
</evidence>
<evidence type="ECO:0000313" key="1">
    <source>
        <dbReference type="EMBL" id="OPF80494.1"/>
    </source>
</evidence>
<reference evidence="1" key="1">
    <citation type="submission" date="2016-12" db="EMBL/GenBank/DDBJ databases">
        <title>Genome sequence of Streptomyces antioxidans MUSC 164.</title>
        <authorList>
            <person name="Lee L.-H."/>
            <person name="Ser H.-L."/>
        </authorList>
    </citation>
    <scope>NUCLEOTIDE SEQUENCE [LARGE SCALE GENOMIC DNA]</scope>
    <source>
        <strain evidence="1">MUSC 164</strain>
    </source>
</reference>
<protein>
    <recommendedName>
        <fullName evidence="3">7-cyano-7-deazaguanine synthase</fullName>
    </recommendedName>
</protein>
<sequence>MTGSDHFLWWRGHRGDRPRDDRWTEIGKEAFQEKERRITGRHHLPGPVSDWAEDLFRVARAAFIADKYVRRTGEGDRWTRRISLAVPVTEHERWESAAVRTHLTALLQVLTGDLWNVDFRPLTGHYVEDALVSPDEPRASEVALFSGGLDSLSWAATRSGADDSGPLLLVMFREIGLLRLQQRVYKAVERLVRARPVLLLPMSQTPAGDGSGARLETSSRTRGLLYAAGAIRAATAHGVGTVHIPENGQLALNPPLTPARSAACSTRSVHPRTLGSLNALLTAVSDTERTVQVVNPLAQLTKGEVCKAGRDAGLTLSDLESTLSCGKPPTRRSGGPPIANCGVCFPCLVRRSGLLHANGSDGTRYEALPWAGGLPLDRGVDWRALQRWLLGPYTLTDVFTDTPLPPDTDPAVAFDLIRRGREELARLLQIADATEAAGAAQVRSG</sequence>
<dbReference type="InterPro" id="IPR018317">
    <property type="entry name" value="QueC"/>
</dbReference>
<dbReference type="InterPro" id="IPR014729">
    <property type="entry name" value="Rossmann-like_a/b/a_fold"/>
</dbReference>
<name>A0A1V4D6Q8_9ACTN</name>
<dbReference type="OrthoDB" id="9789567at2"/>
<keyword evidence="2" id="KW-1185">Reference proteome</keyword>
<gene>
    <name evidence="1" type="ORF">VT50_0212555</name>
</gene>
<dbReference type="AlphaFoldDB" id="A0A1V4D6Q8"/>
<proteinExistence type="predicted"/>
<dbReference type="Proteomes" id="UP000033615">
    <property type="component" value="Unassembled WGS sequence"/>
</dbReference>
<dbReference type="Gene3D" id="3.40.50.620">
    <property type="entry name" value="HUPs"/>
    <property type="match status" value="1"/>
</dbReference>
<accession>A0A1V4D6Q8</accession>
<comment type="caution">
    <text evidence="1">The sequence shown here is derived from an EMBL/GenBank/DDBJ whole genome shotgun (WGS) entry which is preliminary data.</text>
</comment>
<dbReference type="EMBL" id="LAKD02000030">
    <property type="protein sequence ID" value="OPF80494.1"/>
    <property type="molecule type" value="Genomic_DNA"/>
</dbReference>